<dbReference type="GO" id="GO:0051660">
    <property type="term" value="P:establishment of centrosome localization"/>
    <property type="evidence" value="ECO:0007669"/>
    <property type="project" value="TreeGrafter"/>
</dbReference>
<gene>
    <name evidence="8" type="primary">LOC116944013</name>
</gene>
<dbReference type="GO" id="GO:0005912">
    <property type="term" value="C:adherens junction"/>
    <property type="evidence" value="ECO:0007669"/>
    <property type="project" value="TreeGrafter"/>
</dbReference>
<dbReference type="GO" id="GO:0007155">
    <property type="term" value="P:cell adhesion"/>
    <property type="evidence" value="ECO:0007669"/>
    <property type="project" value="TreeGrafter"/>
</dbReference>
<dbReference type="GO" id="GO:0043296">
    <property type="term" value="C:apical junction complex"/>
    <property type="evidence" value="ECO:0007669"/>
    <property type="project" value="TreeGrafter"/>
</dbReference>
<dbReference type="KEGG" id="pmrn:116944013"/>
<keyword evidence="7" id="KW-1185">Reference proteome</keyword>
<dbReference type="Proteomes" id="UP001318040">
    <property type="component" value="Chromosome 19"/>
</dbReference>
<feature type="region of interest" description="Disordered" evidence="5">
    <location>
        <begin position="142"/>
        <end position="215"/>
    </location>
</feature>
<dbReference type="CDD" id="cd23059">
    <property type="entry name" value="PDZ3_Par3-like"/>
    <property type="match status" value="1"/>
</dbReference>
<comment type="similarity">
    <text evidence="1">Belongs to the PAR3 family.</text>
</comment>
<evidence type="ECO:0000259" key="6">
    <source>
        <dbReference type="PROSITE" id="PS50106"/>
    </source>
</evidence>
<feature type="compositionally biased region" description="Basic and acidic residues" evidence="5">
    <location>
        <begin position="1318"/>
        <end position="1337"/>
    </location>
</feature>
<dbReference type="InterPro" id="IPR052213">
    <property type="entry name" value="PAR3"/>
</dbReference>
<dbReference type="GO" id="GO:0000226">
    <property type="term" value="P:microtubule cytoskeleton organization"/>
    <property type="evidence" value="ECO:0007669"/>
    <property type="project" value="TreeGrafter"/>
</dbReference>
<proteinExistence type="inferred from homology"/>
<feature type="compositionally biased region" description="Gly residues" evidence="5">
    <location>
        <begin position="192"/>
        <end position="204"/>
    </location>
</feature>
<dbReference type="InterPro" id="IPR021922">
    <property type="entry name" value="Par3/HAL_N"/>
</dbReference>
<evidence type="ECO:0000256" key="5">
    <source>
        <dbReference type="SAM" id="MobiDB-lite"/>
    </source>
</evidence>
<keyword evidence="4" id="KW-0131">Cell cycle</keyword>
<dbReference type="FunFam" id="3.10.20.90:FF:000017">
    <property type="entry name" value="partitioning defective 3 homolog isoform X2"/>
    <property type="match status" value="1"/>
</dbReference>
<feature type="compositionally biased region" description="Basic and acidic residues" evidence="5">
    <location>
        <begin position="844"/>
        <end position="856"/>
    </location>
</feature>
<feature type="region of interest" description="Disordered" evidence="5">
    <location>
        <begin position="80"/>
        <end position="110"/>
    </location>
</feature>
<feature type="region of interest" description="Disordered" evidence="5">
    <location>
        <begin position="654"/>
        <end position="680"/>
    </location>
</feature>
<feature type="compositionally biased region" description="Acidic residues" evidence="5">
    <location>
        <begin position="376"/>
        <end position="394"/>
    </location>
</feature>
<feature type="region of interest" description="Disordered" evidence="5">
    <location>
        <begin position="1156"/>
        <end position="1192"/>
    </location>
</feature>
<feature type="compositionally biased region" description="Polar residues" evidence="5">
    <location>
        <begin position="492"/>
        <end position="508"/>
    </location>
</feature>
<sequence>MKVTVRFGRTRVVLPCGDGSQRVRDAVTEAVRRYRKALGKDSSYWVQVQHLEHKDGGILDDDDLLRDVCDDKDKLIAIYEEQEPQPGGGGDCTSTSSTGTQSPDMFGSEVEPPGHAAATTAFNEIEVTPSALRATTPLHVRRSSDPALAGSASELVQPGLTVAGDGGRRPQTHWSTTNLHQPAEPPPTQNSTGGGSEGGLGPMGEGHLPGFQRDLSRSSVGLTHPIVEKWLERQEAVENGEKEEGSGHKRDEIVKPTSRAATPHPRDFKKLVEVVNDGGPLGIHVVPFLTKSGRSLGLRIRTIEEGSRTQREGALRQNDCITRINHTRLTDTSFEESQKAFREALKSSVLQLWVVHGEKREHYEQVMQLWGNQESEQIDSDSAEDIDEDYEDEGPPSFKVPPPVAPKPTMKPVAGLSSRKQEPPSGAGASAKVTPKSLLIAPARRMPIPAAFLAATDANSGTASSAQPIPAETQQHKPPAQVPRKIPGPRSATGSTFGGDTTSAQLASPTKAPVKADVKLQQATAAVAAAVSAAVASRIPTASSSMAAPAATPNVAYTTKKVDKKIPIHLKKGLDGLGFTIATRDTPVGGRTPIYVKSIMSKGAALSDGRLKSGDRLLEVNGLDVTSRTQEEVVAILRSTKLGGSVDLLVSRHHDVPLSPDDPPERPQVGSAAEEEDRLLSPDGSREFLTLHIPLHDMGAASLGVSVKGTKDRRTNADLGIFIKTIIAGGAAAKDGRLRVDDQLIAVNRESLLGRSNLEAMESLRCAMSRDAGDPSLIQLVVARSLGKPGPTEVESHAPGSAGNTAEVNERRVSATQSPVAAPDLGPVDKSAKPASTGAWQGTTDRDDLGGQERKAPQARSVPWEPGTSSTQGQLDPALAFQREGFGRQSVSEKRTVQYGDPSHLEVLKARKSKSMDMIADEGSVHASAETRKGPSDGSVGPALGLKMSSSLESLQTAVAAEGGHAEFLFHRPRPPRLIRGRGCNASFRAAIDKSYDTPQDGSDDDDDEDDEEEEDAMDTVEEEEEDPEEAAKGLGDGVSGAPTGLPVPSGSAKTKRSSPRSKDATLESGAAGDKECKKDKKAKKLKSLGMVFRFGKVKKEDKSEQKSGDKQKVVDNKTATEEEKEKMRDEQERIQTKHREIRERQARELKLQQEREQLAAQSRGTSGYYEEHNPAYASLGPSASPPALHKPPYVKNTKAYASEDEIRAMYAKVNKAGSLPKPVPQSERMLAGGRVNSYYEECNPIYGRTRDGVPRHPQASGGGPRYHRGEDGQDGDPARDIYARVAKTSSLPRPQPDSRATHGYQWVQREGGSTARDGSDDKRAPSGAEHSRVSVN</sequence>
<reference evidence="8" key="1">
    <citation type="submission" date="2025-08" db="UniProtKB">
        <authorList>
            <consortium name="RefSeq"/>
        </authorList>
    </citation>
    <scope>IDENTIFICATION</scope>
    <source>
        <tissue evidence="8">Sperm</tissue>
    </source>
</reference>
<dbReference type="GO" id="GO:0045197">
    <property type="term" value="P:establishment or maintenance of epithelial cell apical/basal polarity"/>
    <property type="evidence" value="ECO:0007669"/>
    <property type="project" value="TreeGrafter"/>
</dbReference>
<feature type="domain" description="PDZ" evidence="6">
    <location>
        <begin position="567"/>
        <end position="640"/>
    </location>
</feature>
<organism evidence="7 8">
    <name type="scientific">Petromyzon marinus</name>
    <name type="common">Sea lamprey</name>
    <dbReference type="NCBI Taxonomy" id="7757"/>
    <lineage>
        <taxon>Eukaryota</taxon>
        <taxon>Metazoa</taxon>
        <taxon>Chordata</taxon>
        <taxon>Craniata</taxon>
        <taxon>Vertebrata</taxon>
        <taxon>Cyclostomata</taxon>
        <taxon>Hyperoartia</taxon>
        <taxon>Petromyzontiformes</taxon>
        <taxon>Petromyzontidae</taxon>
        <taxon>Petromyzon</taxon>
    </lineage>
</organism>
<feature type="compositionally biased region" description="Acidic residues" evidence="5">
    <location>
        <begin position="1002"/>
        <end position="1029"/>
    </location>
</feature>
<name>A0AAJ7WXD4_PETMA</name>
<dbReference type="GO" id="GO:0051301">
    <property type="term" value="P:cell division"/>
    <property type="evidence" value="ECO:0007669"/>
    <property type="project" value="UniProtKB-KW"/>
</dbReference>
<evidence type="ECO:0000256" key="2">
    <source>
        <dbReference type="ARBA" id="ARBA00022618"/>
    </source>
</evidence>
<evidence type="ECO:0000313" key="8">
    <source>
        <dbReference type="RefSeq" id="XP_032813307.1"/>
    </source>
</evidence>
<feature type="region of interest" description="Disordered" evidence="5">
    <location>
        <begin position="373"/>
        <end position="432"/>
    </location>
</feature>
<feature type="compositionally biased region" description="Low complexity" evidence="5">
    <location>
        <begin position="92"/>
        <end position="102"/>
    </location>
</feature>
<dbReference type="Pfam" id="PF12053">
    <property type="entry name" value="Par3_HAL_N_term"/>
    <property type="match status" value="1"/>
</dbReference>
<evidence type="ECO:0000256" key="4">
    <source>
        <dbReference type="ARBA" id="ARBA00023306"/>
    </source>
</evidence>
<feature type="region of interest" description="Disordered" evidence="5">
    <location>
        <begin position="237"/>
        <end position="263"/>
    </location>
</feature>
<feature type="domain" description="PDZ" evidence="6">
    <location>
        <begin position="271"/>
        <end position="352"/>
    </location>
</feature>
<dbReference type="PANTHER" id="PTHR16484:SF17">
    <property type="entry name" value="BAZOOKA, ISOFORM B"/>
    <property type="match status" value="1"/>
</dbReference>
<dbReference type="GO" id="GO:0005938">
    <property type="term" value="C:cell cortex"/>
    <property type="evidence" value="ECO:0007669"/>
    <property type="project" value="TreeGrafter"/>
</dbReference>
<dbReference type="CDD" id="cd23058">
    <property type="entry name" value="PDZ2_Par3-like"/>
    <property type="match status" value="1"/>
</dbReference>
<protein>
    <submittedName>
        <fullName evidence="8">Partitioning defective 3 homolog isoform X1</fullName>
    </submittedName>
</protein>
<dbReference type="CTD" id="56288"/>
<dbReference type="SUPFAM" id="SSF50156">
    <property type="entry name" value="PDZ domain-like"/>
    <property type="match status" value="3"/>
</dbReference>
<feature type="compositionally biased region" description="Basic and acidic residues" evidence="5">
    <location>
        <begin position="1098"/>
        <end position="1141"/>
    </location>
</feature>
<feature type="domain" description="PDZ" evidence="6">
    <location>
        <begin position="692"/>
        <end position="765"/>
    </location>
</feature>
<dbReference type="InterPro" id="IPR036034">
    <property type="entry name" value="PDZ_sf"/>
</dbReference>
<feature type="region of interest" description="Disordered" evidence="5">
    <location>
        <begin position="459"/>
        <end position="508"/>
    </location>
</feature>
<dbReference type="GO" id="GO:0035091">
    <property type="term" value="F:phosphatidylinositol binding"/>
    <property type="evidence" value="ECO:0007669"/>
    <property type="project" value="TreeGrafter"/>
</dbReference>
<dbReference type="SMART" id="SM00228">
    <property type="entry name" value="PDZ"/>
    <property type="match status" value="3"/>
</dbReference>
<dbReference type="PROSITE" id="PS50106">
    <property type="entry name" value="PDZ"/>
    <property type="match status" value="3"/>
</dbReference>
<evidence type="ECO:0000313" key="7">
    <source>
        <dbReference type="Proteomes" id="UP001318040"/>
    </source>
</evidence>
<dbReference type="PANTHER" id="PTHR16484">
    <property type="entry name" value="PARTITIONING DEFECTIVE 3 RELATED"/>
    <property type="match status" value="1"/>
</dbReference>
<evidence type="ECO:0000256" key="3">
    <source>
        <dbReference type="ARBA" id="ARBA00022737"/>
    </source>
</evidence>
<feature type="region of interest" description="Disordered" evidence="5">
    <location>
        <begin position="923"/>
        <end position="945"/>
    </location>
</feature>
<dbReference type="InterPro" id="IPR001478">
    <property type="entry name" value="PDZ"/>
</dbReference>
<accession>A0AAJ7WXD4</accession>
<feature type="compositionally biased region" description="Basic and acidic residues" evidence="5">
    <location>
        <begin position="237"/>
        <end position="254"/>
    </location>
</feature>
<feature type="region of interest" description="Disordered" evidence="5">
    <location>
        <begin position="788"/>
        <end position="874"/>
    </location>
</feature>
<keyword evidence="2" id="KW-0132">Cell division</keyword>
<dbReference type="GO" id="GO:0016324">
    <property type="term" value="C:apical plasma membrane"/>
    <property type="evidence" value="ECO:0007669"/>
    <property type="project" value="TreeGrafter"/>
</dbReference>
<dbReference type="Gene3D" id="2.30.42.10">
    <property type="match status" value="3"/>
</dbReference>
<dbReference type="RefSeq" id="XP_032813307.1">
    <property type="nucleotide sequence ID" value="XM_032957416.1"/>
</dbReference>
<dbReference type="GO" id="GO:0008104">
    <property type="term" value="P:intracellular protein localization"/>
    <property type="evidence" value="ECO:0007669"/>
    <property type="project" value="TreeGrafter"/>
</dbReference>
<dbReference type="Gene3D" id="3.10.20.90">
    <property type="entry name" value="Phosphatidylinositol 3-kinase Catalytic Subunit, Chain A, domain 1"/>
    <property type="match status" value="1"/>
</dbReference>
<dbReference type="FunFam" id="2.30.42.10:FF:000011">
    <property type="entry name" value="partitioning defective 3 homolog isoform X1"/>
    <property type="match status" value="1"/>
</dbReference>
<dbReference type="Pfam" id="PF00595">
    <property type="entry name" value="PDZ"/>
    <property type="match status" value="2"/>
</dbReference>
<evidence type="ECO:0000256" key="1">
    <source>
        <dbReference type="ARBA" id="ARBA00005358"/>
    </source>
</evidence>
<feature type="region of interest" description="Disordered" evidence="5">
    <location>
        <begin position="1245"/>
        <end position="1337"/>
    </location>
</feature>
<feature type="compositionally biased region" description="Basic and acidic residues" evidence="5">
    <location>
        <begin position="1268"/>
        <end position="1283"/>
    </location>
</feature>
<feature type="region of interest" description="Disordered" evidence="5">
    <location>
        <begin position="990"/>
        <end position="1141"/>
    </location>
</feature>
<keyword evidence="3" id="KW-0677">Repeat</keyword>
<dbReference type="GO" id="GO:0030010">
    <property type="term" value="P:establishment of cell polarity"/>
    <property type="evidence" value="ECO:0007669"/>
    <property type="project" value="TreeGrafter"/>
</dbReference>